<evidence type="ECO:0000256" key="1">
    <source>
        <dbReference type="SAM" id="MobiDB-lite"/>
    </source>
</evidence>
<name>A0A183BL60_GLOPA</name>
<keyword evidence="2" id="KW-1185">Reference proteome</keyword>
<accession>A0A183BL60</accession>
<dbReference type="GO" id="GO:0005700">
    <property type="term" value="C:polytene chromosome"/>
    <property type="evidence" value="ECO:0007669"/>
    <property type="project" value="TreeGrafter"/>
</dbReference>
<dbReference type="SUPFAM" id="SSF82199">
    <property type="entry name" value="SET domain"/>
    <property type="match status" value="1"/>
</dbReference>
<dbReference type="GO" id="GO:0042799">
    <property type="term" value="F:histone H4K20 methyltransferase activity"/>
    <property type="evidence" value="ECO:0007669"/>
    <property type="project" value="TreeGrafter"/>
</dbReference>
<dbReference type="GO" id="GO:0043516">
    <property type="term" value="P:regulation of DNA damage response, signal transduction by p53 class mediator"/>
    <property type="evidence" value="ECO:0007669"/>
    <property type="project" value="TreeGrafter"/>
</dbReference>
<dbReference type="Gene3D" id="2.170.270.10">
    <property type="entry name" value="SET domain"/>
    <property type="match status" value="1"/>
</dbReference>
<feature type="compositionally biased region" description="Basic and acidic residues" evidence="1">
    <location>
        <begin position="1"/>
        <end position="13"/>
    </location>
</feature>
<protein>
    <submittedName>
        <fullName evidence="3">SET domain-containing protein</fullName>
    </submittedName>
</protein>
<proteinExistence type="predicted"/>
<dbReference type="PANTHER" id="PTHR46167:SF1">
    <property type="entry name" value="N-LYSINE METHYLTRANSFERASE KMT5A"/>
    <property type="match status" value="1"/>
</dbReference>
<dbReference type="GO" id="GO:0006357">
    <property type="term" value="P:regulation of transcription by RNA polymerase II"/>
    <property type="evidence" value="ECO:0007669"/>
    <property type="project" value="TreeGrafter"/>
</dbReference>
<dbReference type="InterPro" id="IPR046341">
    <property type="entry name" value="SET_dom_sf"/>
</dbReference>
<dbReference type="InterPro" id="IPR051760">
    <property type="entry name" value="KMT5A"/>
</dbReference>
<dbReference type="PANTHER" id="PTHR46167">
    <property type="entry name" value="N-LYSINE METHYLTRANSFERASE KMT5A"/>
    <property type="match status" value="1"/>
</dbReference>
<evidence type="ECO:0000313" key="2">
    <source>
        <dbReference type="Proteomes" id="UP000050741"/>
    </source>
</evidence>
<evidence type="ECO:0000313" key="3">
    <source>
        <dbReference type="WBParaSite" id="GPLIN_000134200"/>
    </source>
</evidence>
<sequence>MQEKKKNLEAKKEAKQKKLKEPTPENALITNYFPIRRSKRMTTKEIEMKQIKYFIDTGVSESHLEVFQCPVKGRSVRALKSFQRGEFVVEYKGDIINIKTAHSREQGYACDENVGSFMYYFRHRDNGKKIFGYCS</sequence>
<reference evidence="3" key="3">
    <citation type="submission" date="2016-06" db="UniProtKB">
        <authorList>
            <consortium name="WormBaseParasite"/>
        </authorList>
    </citation>
    <scope>IDENTIFICATION</scope>
</reference>
<dbReference type="AlphaFoldDB" id="A0A183BL60"/>
<dbReference type="Proteomes" id="UP000050741">
    <property type="component" value="Unassembled WGS sequence"/>
</dbReference>
<reference evidence="2" key="2">
    <citation type="submission" date="2014-05" db="EMBL/GenBank/DDBJ databases">
        <title>The genome and life-stage specific transcriptomes of Globodera pallida elucidate key aspects of plant parasitism by a cyst nematode.</title>
        <authorList>
            <person name="Cotton J.A."/>
            <person name="Lilley C.J."/>
            <person name="Jones L.M."/>
            <person name="Kikuchi T."/>
            <person name="Reid A.J."/>
            <person name="Thorpe P."/>
            <person name="Tsai I.J."/>
            <person name="Beasley H."/>
            <person name="Blok V."/>
            <person name="Cock P.J.A."/>
            <person name="Van den Akker S.E."/>
            <person name="Holroyd N."/>
            <person name="Hunt M."/>
            <person name="Mantelin S."/>
            <person name="Naghra H."/>
            <person name="Pain A."/>
            <person name="Palomares-Rius J.E."/>
            <person name="Zarowiecki M."/>
            <person name="Berriman M."/>
            <person name="Jones J.T."/>
            <person name="Urwin P.E."/>
        </authorList>
    </citation>
    <scope>NUCLEOTIDE SEQUENCE [LARGE SCALE GENOMIC DNA]</scope>
    <source>
        <strain evidence="2">Lindley</strain>
    </source>
</reference>
<reference evidence="2" key="1">
    <citation type="submission" date="2013-12" db="EMBL/GenBank/DDBJ databases">
        <authorList>
            <person name="Aslett M."/>
        </authorList>
    </citation>
    <scope>NUCLEOTIDE SEQUENCE [LARGE SCALE GENOMIC DNA]</scope>
    <source>
        <strain evidence="2">Lindley</strain>
    </source>
</reference>
<dbReference type="WBParaSite" id="GPLIN_000134200">
    <property type="protein sequence ID" value="GPLIN_000134200"/>
    <property type="gene ID" value="GPLIN_000134200"/>
</dbReference>
<feature type="region of interest" description="Disordered" evidence="1">
    <location>
        <begin position="1"/>
        <end position="23"/>
    </location>
</feature>
<organism evidence="2 3">
    <name type="scientific">Globodera pallida</name>
    <name type="common">Potato cyst nematode worm</name>
    <name type="synonym">Heterodera pallida</name>
    <dbReference type="NCBI Taxonomy" id="36090"/>
    <lineage>
        <taxon>Eukaryota</taxon>
        <taxon>Metazoa</taxon>
        <taxon>Ecdysozoa</taxon>
        <taxon>Nematoda</taxon>
        <taxon>Chromadorea</taxon>
        <taxon>Rhabditida</taxon>
        <taxon>Tylenchina</taxon>
        <taxon>Tylenchomorpha</taxon>
        <taxon>Tylenchoidea</taxon>
        <taxon>Heteroderidae</taxon>
        <taxon>Heteroderinae</taxon>
        <taxon>Globodera</taxon>
    </lineage>
</organism>
<dbReference type="GO" id="GO:0005634">
    <property type="term" value="C:nucleus"/>
    <property type="evidence" value="ECO:0007669"/>
    <property type="project" value="TreeGrafter"/>
</dbReference>